<proteinExistence type="predicted"/>
<accession>A0A1F6PBW8</accession>
<organism evidence="1 2">
    <name type="scientific">Candidatus Magasanikbacteria bacterium RIFOXYD2_FULL_41_14</name>
    <dbReference type="NCBI Taxonomy" id="1798709"/>
    <lineage>
        <taxon>Bacteria</taxon>
        <taxon>Candidatus Magasanikiibacteriota</taxon>
    </lineage>
</organism>
<protein>
    <submittedName>
        <fullName evidence="1">Uncharacterized protein</fullName>
    </submittedName>
</protein>
<name>A0A1F6PBW8_9BACT</name>
<reference evidence="1 2" key="1">
    <citation type="journal article" date="2016" name="Nat. Commun.">
        <title>Thousands of microbial genomes shed light on interconnected biogeochemical processes in an aquifer system.</title>
        <authorList>
            <person name="Anantharaman K."/>
            <person name="Brown C.T."/>
            <person name="Hug L.A."/>
            <person name="Sharon I."/>
            <person name="Castelle C.J."/>
            <person name="Probst A.J."/>
            <person name="Thomas B.C."/>
            <person name="Singh A."/>
            <person name="Wilkins M.J."/>
            <person name="Karaoz U."/>
            <person name="Brodie E.L."/>
            <person name="Williams K.H."/>
            <person name="Hubbard S.S."/>
            <person name="Banfield J.F."/>
        </authorList>
    </citation>
    <scope>NUCLEOTIDE SEQUENCE [LARGE SCALE GENOMIC DNA]</scope>
</reference>
<dbReference type="Proteomes" id="UP000178254">
    <property type="component" value="Unassembled WGS sequence"/>
</dbReference>
<dbReference type="EMBL" id="MFRE01000024">
    <property type="protein sequence ID" value="OGH93656.1"/>
    <property type="molecule type" value="Genomic_DNA"/>
</dbReference>
<evidence type="ECO:0000313" key="1">
    <source>
        <dbReference type="EMBL" id="OGH93656.1"/>
    </source>
</evidence>
<evidence type="ECO:0000313" key="2">
    <source>
        <dbReference type="Proteomes" id="UP000178254"/>
    </source>
</evidence>
<gene>
    <name evidence="1" type="ORF">A2538_01305</name>
</gene>
<comment type="caution">
    <text evidence="1">The sequence shown here is derived from an EMBL/GenBank/DDBJ whole genome shotgun (WGS) entry which is preliminary data.</text>
</comment>
<sequence>MGKKFDQRKFYIEDHIYRGDFYNSNFVIQTASLELSQRMVLLSQNGFKIGKKKNFDKRDKPVSDMLSSKSQPLGDYYFAIVLRKKLHTDNNKTKLYILKLLNKKGFKEEVENIISQLKSNDATTKEIHGLIFSLYKEDMTSELVERKEKNGISDLEAGKQLWEDYLLSIIKNKYNIADEYKFVLSNIVNNGFDHTLELIDESVDNYLSYWNYYNCIPYFVKNLGGDFSEMKCKFATNPSFKNTNRAEPIIAYFKNKFYSRKKELPEVEYGKYVKLYLWIKNNPEIRSAELASKMYNGRCGKKEIDKINQMKHRLSEILK</sequence>
<dbReference type="AlphaFoldDB" id="A0A1F6PBW8"/>
<dbReference type="STRING" id="1798709.A2538_01305"/>